<dbReference type="PANTHER" id="PTHR31099">
    <property type="entry name" value="OS06G0165300 PROTEIN"/>
    <property type="match status" value="1"/>
</dbReference>
<proteinExistence type="predicted"/>
<evidence type="ECO:0000313" key="4">
    <source>
        <dbReference type="Proteomes" id="UP000215914"/>
    </source>
</evidence>
<reference evidence="3" key="2">
    <citation type="submission" date="2020-06" db="EMBL/GenBank/DDBJ databases">
        <title>Helianthus annuus Genome sequencing and assembly Release 2.</title>
        <authorList>
            <person name="Gouzy J."/>
            <person name="Langlade N."/>
            <person name="Munos S."/>
        </authorList>
    </citation>
    <scope>NUCLEOTIDE SEQUENCE</scope>
    <source>
        <tissue evidence="3">Leaves</tissue>
    </source>
</reference>
<evidence type="ECO:0000313" key="3">
    <source>
        <dbReference type="EMBL" id="KAF5805037.1"/>
    </source>
</evidence>
<feature type="domain" description="Transposase (putative) gypsy type" evidence="2">
    <location>
        <begin position="64"/>
        <end position="118"/>
    </location>
</feature>
<evidence type="ECO:0000256" key="1">
    <source>
        <dbReference type="SAM" id="MobiDB-lite"/>
    </source>
</evidence>
<organism evidence="3 4">
    <name type="scientific">Helianthus annuus</name>
    <name type="common">Common sunflower</name>
    <dbReference type="NCBI Taxonomy" id="4232"/>
    <lineage>
        <taxon>Eukaryota</taxon>
        <taxon>Viridiplantae</taxon>
        <taxon>Streptophyta</taxon>
        <taxon>Embryophyta</taxon>
        <taxon>Tracheophyta</taxon>
        <taxon>Spermatophyta</taxon>
        <taxon>Magnoliopsida</taxon>
        <taxon>eudicotyledons</taxon>
        <taxon>Gunneridae</taxon>
        <taxon>Pentapetalae</taxon>
        <taxon>asterids</taxon>
        <taxon>campanulids</taxon>
        <taxon>Asterales</taxon>
        <taxon>Asteraceae</taxon>
        <taxon>Asteroideae</taxon>
        <taxon>Heliantheae alliance</taxon>
        <taxon>Heliantheae</taxon>
        <taxon>Helianthus</taxon>
    </lineage>
</organism>
<dbReference type="InterPro" id="IPR007321">
    <property type="entry name" value="Transposase_28"/>
</dbReference>
<gene>
    <name evidence="3" type="ORF">HanXRQr2_Chr05g0204271</name>
</gene>
<keyword evidence="4" id="KW-1185">Reference proteome</keyword>
<comment type="caution">
    <text evidence="3">The sequence shown here is derived from an EMBL/GenBank/DDBJ whole genome shotgun (WGS) entry which is preliminary data.</text>
</comment>
<accession>A0A9K3IXS3</accession>
<dbReference type="Proteomes" id="UP000215914">
    <property type="component" value="Unassembled WGS sequence"/>
</dbReference>
<sequence length="362" mass="41804">MAPGKDNLSESVSVLTQRQLNKFVREYNIPLDLDPILPSKDETIYPFRQGKFPLYTRVCNFANYRVPFSRFLKRVLQFFRVHISQVNPFGLSRVNHFEISCRAQDRRPDLNVFRYFYEFITAGDWYTFAHRKGIPPPSSDERSSLKNWKDNFFWLDDHCLPEDMRWRFKDQTMSFDLGEDFVFDQELARALIEHKSPIRPLHEHFLLLGRVCFRWSQGDRVWPVIRRERDRTIMSLLDALKVPSFDVFYFDFEDQGEDEVPLMKQVALSAQEIRPVVPQDVPEQVAAETTSSIPQGTRDQTVAETTSSLPTSSKGAVGSSGSQAGKKSILDDVDSDPEVRSLDEALQYRLSSASLKSKGVIC</sequence>
<feature type="compositionally biased region" description="Polar residues" evidence="1">
    <location>
        <begin position="287"/>
        <end position="325"/>
    </location>
</feature>
<protein>
    <recommendedName>
        <fullName evidence="2">Transposase (putative) gypsy type domain-containing protein</fullName>
    </recommendedName>
</protein>
<dbReference type="PANTHER" id="PTHR31099:SF41">
    <property type="entry name" value="TRANSPOSASE (PUTATIVE), GYPSY TYPE-RELATED"/>
    <property type="match status" value="1"/>
</dbReference>
<dbReference type="Gramene" id="mRNA:HanXRQr2_Chr05g0204271">
    <property type="protein sequence ID" value="mRNA:HanXRQr2_Chr05g0204271"/>
    <property type="gene ID" value="HanXRQr2_Chr05g0204271"/>
</dbReference>
<dbReference type="EMBL" id="MNCJ02000320">
    <property type="protein sequence ID" value="KAF5805037.1"/>
    <property type="molecule type" value="Genomic_DNA"/>
</dbReference>
<reference evidence="3" key="1">
    <citation type="journal article" date="2017" name="Nature">
        <title>The sunflower genome provides insights into oil metabolism, flowering and Asterid evolution.</title>
        <authorList>
            <person name="Badouin H."/>
            <person name="Gouzy J."/>
            <person name="Grassa C.J."/>
            <person name="Murat F."/>
            <person name="Staton S.E."/>
            <person name="Cottret L."/>
            <person name="Lelandais-Briere C."/>
            <person name="Owens G.L."/>
            <person name="Carrere S."/>
            <person name="Mayjonade B."/>
            <person name="Legrand L."/>
            <person name="Gill N."/>
            <person name="Kane N.C."/>
            <person name="Bowers J.E."/>
            <person name="Hubner S."/>
            <person name="Bellec A."/>
            <person name="Berard A."/>
            <person name="Berges H."/>
            <person name="Blanchet N."/>
            <person name="Boniface M.C."/>
            <person name="Brunel D."/>
            <person name="Catrice O."/>
            <person name="Chaidir N."/>
            <person name="Claudel C."/>
            <person name="Donnadieu C."/>
            <person name="Faraut T."/>
            <person name="Fievet G."/>
            <person name="Helmstetter N."/>
            <person name="King M."/>
            <person name="Knapp S.J."/>
            <person name="Lai Z."/>
            <person name="Le Paslier M.C."/>
            <person name="Lippi Y."/>
            <person name="Lorenzon L."/>
            <person name="Mandel J.R."/>
            <person name="Marage G."/>
            <person name="Marchand G."/>
            <person name="Marquand E."/>
            <person name="Bret-Mestries E."/>
            <person name="Morien E."/>
            <person name="Nambeesan S."/>
            <person name="Nguyen T."/>
            <person name="Pegot-Espagnet P."/>
            <person name="Pouilly N."/>
            <person name="Raftis F."/>
            <person name="Sallet E."/>
            <person name="Schiex T."/>
            <person name="Thomas J."/>
            <person name="Vandecasteele C."/>
            <person name="Vares D."/>
            <person name="Vear F."/>
            <person name="Vautrin S."/>
            <person name="Crespi M."/>
            <person name="Mangin B."/>
            <person name="Burke J.M."/>
            <person name="Salse J."/>
            <person name="Munos S."/>
            <person name="Vincourt P."/>
            <person name="Rieseberg L.H."/>
            <person name="Langlade N.B."/>
        </authorList>
    </citation>
    <scope>NUCLEOTIDE SEQUENCE</scope>
    <source>
        <tissue evidence="3">Leaves</tissue>
    </source>
</reference>
<feature type="region of interest" description="Disordered" evidence="1">
    <location>
        <begin position="282"/>
        <end position="336"/>
    </location>
</feature>
<dbReference type="Pfam" id="PF04195">
    <property type="entry name" value="Transposase_28"/>
    <property type="match status" value="1"/>
</dbReference>
<evidence type="ECO:0000259" key="2">
    <source>
        <dbReference type="Pfam" id="PF04195"/>
    </source>
</evidence>
<dbReference type="AlphaFoldDB" id="A0A9K3IXS3"/>
<name>A0A9K3IXS3_HELAN</name>